<dbReference type="EMBL" id="CP091511">
    <property type="protein sequence ID" value="UOO89320.1"/>
    <property type="molecule type" value="Genomic_DNA"/>
</dbReference>
<evidence type="ECO:0000313" key="1">
    <source>
        <dbReference type="EMBL" id="UOO89320.1"/>
    </source>
</evidence>
<proteinExistence type="predicted"/>
<gene>
    <name evidence="1" type="ORF">LVJ82_18055</name>
</gene>
<evidence type="ECO:0008006" key="3">
    <source>
        <dbReference type="Google" id="ProtNLM"/>
    </source>
</evidence>
<name>A0ABY4E0Q2_9NEIS</name>
<evidence type="ECO:0000313" key="2">
    <source>
        <dbReference type="Proteomes" id="UP000832011"/>
    </source>
</evidence>
<reference evidence="1 2" key="1">
    <citation type="journal article" date="2022" name="Res Sq">
        <title>Evolution of multicellular longitudinally dividing oral cavity symbionts (Neisseriaceae).</title>
        <authorList>
            <person name="Nyongesa S."/>
            <person name="Weber P."/>
            <person name="Bernet E."/>
            <person name="Pullido F."/>
            <person name="Nieckarz M."/>
            <person name="Delaby M."/>
            <person name="Nieves C."/>
            <person name="Viehboeck T."/>
            <person name="Krause N."/>
            <person name="Rivera-Millot A."/>
            <person name="Nakamura A."/>
            <person name="Vischer N."/>
            <person name="VanNieuwenhze M."/>
            <person name="Brun Y."/>
            <person name="Cava F."/>
            <person name="Bulgheresi S."/>
            <person name="Veyrier F."/>
        </authorList>
    </citation>
    <scope>NUCLEOTIDE SEQUENCE [LARGE SCALE GENOMIC DNA]</scope>
    <source>
        <strain evidence="1 2">SN4</strain>
    </source>
</reference>
<dbReference type="Proteomes" id="UP000832011">
    <property type="component" value="Chromosome"/>
</dbReference>
<accession>A0ABY4E0Q2</accession>
<dbReference type="RefSeq" id="WP_147645436.1">
    <property type="nucleotide sequence ID" value="NZ_CABKVG010000010.1"/>
</dbReference>
<sequence length="62" mass="7200">MGYPKLGESLQDVRFLLSIGENILALRCYRRIYRCSLRVAKEAVEQLPEYQAVSNPIFKKKP</sequence>
<organism evidence="1 2">
    <name type="scientific">Vitreoscilla massiliensis</name>
    <dbReference type="NCBI Taxonomy" id="1689272"/>
    <lineage>
        <taxon>Bacteria</taxon>
        <taxon>Pseudomonadati</taxon>
        <taxon>Pseudomonadota</taxon>
        <taxon>Betaproteobacteria</taxon>
        <taxon>Neisseriales</taxon>
        <taxon>Neisseriaceae</taxon>
        <taxon>Vitreoscilla</taxon>
    </lineage>
</organism>
<protein>
    <recommendedName>
        <fullName evidence="3">HEPN domain-containing protein</fullName>
    </recommendedName>
</protein>
<keyword evidence="2" id="KW-1185">Reference proteome</keyword>